<dbReference type="Proteomes" id="UP001281761">
    <property type="component" value="Unassembled WGS sequence"/>
</dbReference>
<comment type="caution">
    <text evidence="1">The sequence shown here is derived from an EMBL/GenBank/DDBJ whole genome shotgun (WGS) entry which is preliminary data.</text>
</comment>
<evidence type="ECO:0000313" key="2">
    <source>
        <dbReference type="Proteomes" id="UP001281761"/>
    </source>
</evidence>
<sequence length="380" mass="42818">MSDIFNETYQSLDDSIQPPLFLATPTVHFETVQESSPFFLSLVQYIEEANTLDDSALHKAEIVLERLVSLIRPLSSNIDLLSSFAPRPDNSAEGFTEAILTLLTCDYKSLVNLSLHLLRYALDASPLKELFLFVDSGFFTRLAPTPQWIEGNLSSQSLFNFVNTILSCTTPALPENIQEISRLSTLSMESIHQTVLEQLLQPVLPFVSYSCENRSVLEHDTLNLSIITRLLLTYLPLSVFHDPTLTFVFSHHICHTVIQHLLSLEQDLSALICQLSLNEINTNLGTADLLVRTRWKAVLCRLNEEGLADGLDTLSFWEVLFSSIGKMIRKENNTMLIHLAANQLQPSRSSSFIGMTPFSTVILEYELFGQYFVVHPTFSN</sequence>
<name>A0ABQ9Y730_9EUKA</name>
<reference evidence="1 2" key="1">
    <citation type="journal article" date="2022" name="bioRxiv">
        <title>Genomics of Preaxostyla Flagellates Illuminates Evolutionary Transitions and the Path Towards Mitochondrial Loss.</title>
        <authorList>
            <person name="Novak L.V.F."/>
            <person name="Treitli S.C."/>
            <person name="Pyrih J."/>
            <person name="Halakuc P."/>
            <person name="Pipaliya S.V."/>
            <person name="Vacek V."/>
            <person name="Brzon O."/>
            <person name="Soukal P."/>
            <person name="Eme L."/>
            <person name="Dacks J.B."/>
            <person name="Karnkowska A."/>
            <person name="Elias M."/>
            <person name="Hampl V."/>
        </authorList>
    </citation>
    <scope>NUCLEOTIDE SEQUENCE [LARGE SCALE GENOMIC DNA]</scope>
    <source>
        <strain evidence="1">NAU3</strain>
        <tissue evidence="1">Gut</tissue>
    </source>
</reference>
<dbReference type="EMBL" id="JARBJD010000029">
    <property type="protein sequence ID" value="KAK2959509.1"/>
    <property type="molecule type" value="Genomic_DNA"/>
</dbReference>
<accession>A0ABQ9Y730</accession>
<proteinExistence type="predicted"/>
<evidence type="ECO:0000313" key="1">
    <source>
        <dbReference type="EMBL" id="KAK2959509.1"/>
    </source>
</evidence>
<keyword evidence="2" id="KW-1185">Reference proteome</keyword>
<protein>
    <submittedName>
        <fullName evidence="1">Uncharacterized protein</fullName>
    </submittedName>
</protein>
<gene>
    <name evidence="1" type="ORF">BLNAU_5558</name>
</gene>
<organism evidence="1 2">
    <name type="scientific">Blattamonas nauphoetae</name>
    <dbReference type="NCBI Taxonomy" id="2049346"/>
    <lineage>
        <taxon>Eukaryota</taxon>
        <taxon>Metamonada</taxon>
        <taxon>Preaxostyla</taxon>
        <taxon>Oxymonadida</taxon>
        <taxon>Blattamonas</taxon>
    </lineage>
</organism>